<accession>A0A2P2BWQ2</accession>
<feature type="region of interest" description="Disordered" evidence="1">
    <location>
        <begin position="74"/>
        <end position="102"/>
    </location>
</feature>
<evidence type="ECO:0008006" key="3">
    <source>
        <dbReference type="Google" id="ProtNLM"/>
    </source>
</evidence>
<sequence length="102" mass="10996">MNKTTILLAAGAGYVLGARAGHERYDQIRGLVLGVRDDPRVRKAAHQAADEVRDKAPIVKDKIVDAAVATAEKVRPSGDVGDQLNPDSLHFQDEPYPQGNLP</sequence>
<reference evidence="2" key="1">
    <citation type="submission" date="2015-08" db="EMBL/GenBank/DDBJ databases">
        <authorList>
            <person name="Babu N.S."/>
            <person name="Beckwith C.J."/>
            <person name="Beseler K.G."/>
            <person name="Brison A."/>
            <person name="Carone J.V."/>
            <person name="Caskin T.P."/>
            <person name="Diamond M."/>
            <person name="Durham M.E."/>
            <person name="Foxe J.M."/>
            <person name="Go M."/>
            <person name="Henderson B.A."/>
            <person name="Jones I.B."/>
            <person name="McGettigan J.A."/>
            <person name="Micheletti S.J."/>
            <person name="Nasrallah M.E."/>
            <person name="Ortiz D."/>
            <person name="Piller C.R."/>
            <person name="Privatt S.R."/>
            <person name="Schneider S.L."/>
            <person name="Sharp S."/>
            <person name="Smith T.C."/>
            <person name="Stanton J.D."/>
            <person name="Ullery H.E."/>
            <person name="Wilson R.J."/>
            <person name="Serrano M.G."/>
            <person name="Buck G."/>
            <person name="Lee V."/>
            <person name="Wang Y."/>
            <person name="Carvalho R."/>
            <person name="Voegtly L."/>
            <person name="Shi R."/>
            <person name="Duckworth R."/>
            <person name="Johnson A."/>
            <person name="Loviza R."/>
            <person name="Walstead R."/>
            <person name="Shah Z."/>
            <person name="Kiflezghi M."/>
            <person name="Wade K."/>
            <person name="Ball S.L."/>
            <person name="Bradley K.W."/>
            <person name="Asai D.J."/>
            <person name="Bowman C.A."/>
            <person name="Russell D.A."/>
            <person name="Pope W.H."/>
            <person name="Jacobs-Sera D."/>
            <person name="Hendrix R.W."/>
            <person name="Hatfull G.F."/>
        </authorList>
    </citation>
    <scope>NUCLEOTIDE SEQUENCE</scope>
</reference>
<evidence type="ECO:0000313" key="2">
    <source>
        <dbReference type="EMBL" id="CUR54187.1"/>
    </source>
</evidence>
<gene>
    <name evidence="2" type="ORF">NOCA2140010</name>
</gene>
<proteinExistence type="predicted"/>
<dbReference type="AlphaFoldDB" id="A0A2P2BWQ2"/>
<name>A0A2P2BWQ2_9ZZZZ</name>
<dbReference type="EMBL" id="CZKA01000006">
    <property type="protein sequence ID" value="CUR54187.1"/>
    <property type="molecule type" value="Genomic_DNA"/>
</dbReference>
<protein>
    <recommendedName>
        <fullName evidence="3">Protoporphyrinogen oxidase</fullName>
    </recommendedName>
</protein>
<evidence type="ECO:0000256" key="1">
    <source>
        <dbReference type="SAM" id="MobiDB-lite"/>
    </source>
</evidence>
<organism evidence="2">
    <name type="scientific">metagenome</name>
    <dbReference type="NCBI Taxonomy" id="256318"/>
    <lineage>
        <taxon>unclassified sequences</taxon>
        <taxon>metagenomes</taxon>
    </lineage>
</organism>